<dbReference type="GO" id="GO:0020037">
    <property type="term" value="F:heme binding"/>
    <property type="evidence" value="ECO:0007669"/>
    <property type="project" value="InterPro"/>
</dbReference>
<evidence type="ECO:0000256" key="5">
    <source>
        <dbReference type="ARBA" id="ARBA00010617"/>
    </source>
</evidence>
<dbReference type="Proteomes" id="UP001168821">
    <property type="component" value="Unassembled WGS sequence"/>
</dbReference>
<evidence type="ECO:0000256" key="12">
    <source>
        <dbReference type="ARBA" id="ARBA00023033"/>
    </source>
</evidence>
<sequence length="466" mass="53866">MLGCSCNFSNFLAVLATLTVIVIAYFKWSFQYWQRRNLPYLKPTIPWGTSSNLLKPDVYIGVQVKRQYHTMKAKGWKHGGLFSVTTPIYLVVDLEYVKNIMTRDFQYFIDRGLYYNEKDDPLSAHLFAIGGQKWRNLRTKLTPTFTSGKMKMICGSQTPIDIKEALGCFTTDVIGSCAFGLDYNTFKEENSPFREYGRKALLTSPLLMLRLIFGMLFPNVARRLGVTAVRKDVSAFFMKVVKDTIHYRETNNVTRKDFMQILIDLKNQNSDALTVEEAAAQCYIFFLARNPHLQEKLRHEINTVLDKHDDKITYEAIQDLKYMDQVINEALRMYPPVSLVTRKCVKDYKVPDADVTIEEGVVVMIPIMGIHYDEDYYPEPETFDPERFNEENKKSRPQYIHLPFGEGPRNCIGLRFGLMQTKVGLTAALKRYRFTVNKKTQEPLKLNVKSMLTSAEGEIWLNAEKI</sequence>
<evidence type="ECO:0000256" key="7">
    <source>
        <dbReference type="ARBA" id="ARBA00022723"/>
    </source>
</evidence>
<feature type="transmembrane region" description="Helical" evidence="16">
    <location>
        <begin position="12"/>
        <end position="30"/>
    </location>
</feature>
<dbReference type="SUPFAM" id="SSF48264">
    <property type="entry name" value="Cytochrome P450"/>
    <property type="match status" value="1"/>
</dbReference>
<keyword evidence="11 14" id="KW-0408">Iron</keyword>
<dbReference type="GO" id="GO:0004497">
    <property type="term" value="F:monooxygenase activity"/>
    <property type="evidence" value="ECO:0007669"/>
    <property type="project" value="UniProtKB-KW"/>
</dbReference>
<organism evidence="17 18">
    <name type="scientific">Zophobas morio</name>
    <dbReference type="NCBI Taxonomy" id="2755281"/>
    <lineage>
        <taxon>Eukaryota</taxon>
        <taxon>Metazoa</taxon>
        <taxon>Ecdysozoa</taxon>
        <taxon>Arthropoda</taxon>
        <taxon>Hexapoda</taxon>
        <taxon>Insecta</taxon>
        <taxon>Pterygota</taxon>
        <taxon>Neoptera</taxon>
        <taxon>Endopterygota</taxon>
        <taxon>Coleoptera</taxon>
        <taxon>Polyphaga</taxon>
        <taxon>Cucujiformia</taxon>
        <taxon>Tenebrionidae</taxon>
        <taxon>Zophobas</taxon>
    </lineage>
</organism>
<comment type="function">
    <text evidence="2">May be involved in the metabolism of insect hormones and in the breakdown of synthetic insecticides.</text>
</comment>
<keyword evidence="6 14" id="KW-0349">Heme</keyword>
<dbReference type="PANTHER" id="PTHR24292:SF100">
    <property type="entry name" value="CYTOCHROME P450 6A16, ISOFORM B-RELATED"/>
    <property type="match status" value="1"/>
</dbReference>
<evidence type="ECO:0000313" key="18">
    <source>
        <dbReference type="Proteomes" id="UP001168821"/>
    </source>
</evidence>
<accession>A0AA38HS51</accession>
<keyword evidence="13 16" id="KW-0472">Membrane</keyword>
<dbReference type="GO" id="GO:0005789">
    <property type="term" value="C:endoplasmic reticulum membrane"/>
    <property type="evidence" value="ECO:0007669"/>
    <property type="project" value="UniProtKB-SubCell"/>
</dbReference>
<dbReference type="AlphaFoldDB" id="A0AA38HS51"/>
<keyword evidence="12 15" id="KW-0503">Monooxygenase</keyword>
<dbReference type="FunFam" id="1.10.630.10:FF:000182">
    <property type="entry name" value="Cytochrome P450 3A4"/>
    <property type="match status" value="1"/>
</dbReference>
<dbReference type="EMBL" id="JALNTZ010000008">
    <property type="protein sequence ID" value="KAJ3642928.1"/>
    <property type="molecule type" value="Genomic_DNA"/>
</dbReference>
<comment type="caution">
    <text evidence="17">The sequence shown here is derived from an EMBL/GenBank/DDBJ whole genome shotgun (WGS) entry which is preliminary data.</text>
</comment>
<evidence type="ECO:0000256" key="13">
    <source>
        <dbReference type="ARBA" id="ARBA00023136"/>
    </source>
</evidence>
<evidence type="ECO:0000256" key="9">
    <source>
        <dbReference type="ARBA" id="ARBA00022848"/>
    </source>
</evidence>
<evidence type="ECO:0000256" key="1">
    <source>
        <dbReference type="ARBA" id="ARBA00001971"/>
    </source>
</evidence>
<dbReference type="InterPro" id="IPR050476">
    <property type="entry name" value="Insect_CytP450_Detox"/>
</dbReference>
<protein>
    <recommendedName>
        <fullName evidence="19">Cytochrome P450</fullName>
    </recommendedName>
</protein>
<dbReference type="Gene3D" id="1.10.630.10">
    <property type="entry name" value="Cytochrome P450"/>
    <property type="match status" value="1"/>
</dbReference>
<dbReference type="InterPro" id="IPR002403">
    <property type="entry name" value="Cyt_P450_E_grp-IV"/>
</dbReference>
<keyword evidence="9" id="KW-0492">Microsome</keyword>
<evidence type="ECO:0000256" key="8">
    <source>
        <dbReference type="ARBA" id="ARBA00022824"/>
    </source>
</evidence>
<gene>
    <name evidence="17" type="ORF">Zmor_025675</name>
</gene>
<evidence type="ECO:0000256" key="14">
    <source>
        <dbReference type="PIRSR" id="PIRSR602403-1"/>
    </source>
</evidence>
<dbReference type="GO" id="GO:0005506">
    <property type="term" value="F:iron ion binding"/>
    <property type="evidence" value="ECO:0007669"/>
    <property type="project" value="InterPro"/>
</dbReference>
<keyword evidence="8" id="KW-0256">Endoplasmic reticulum</keyword>
<comment type="cofactor">
    <cofactor evidence="1 14">
        <name>heme</name>
        <dbReference type="ChEBI" id="CHEBI:30413"/>
    </cofactor>
</comment>
<keyword evidence="7 14" id="KW-0479">Metal-binding</keyword>
<evidence type="ECO:0000256" key="4">
    <source>
        <dbReference type="ARBA" id="ARBA00004406"/>
    </source>
</evidence>
<evidence type="ECO:0000256" key="11">
    <source>
        <dbReference type="ARBA" id="ARBA00023004"/>
    </source>
</evidence>
<feature type="binding site" description="axial binding residue" evidence="14">
    <location>
        <position position="411"/>
    </location>
    <ligand>
        <name>heme</name>
        <dbReference type="ChEBI" id="CHEBI:30413"/>
    </ligand>
    <ligandPart>
        <name>Fe</name>
        <dbReference type="ChEBI" id="CHEBI:18248"/>
    </ligandPart>
</feature>
<evidence type="ECO:0000256" key="10">
    <source>
        <dbReference type="ARBA" id="ARBA00023002"/>
    </source>
</evidence>
<dbReference type="InterPro" id="IPR036396">
    <property type="entry name" value="Cyt_P450_sf"/>
</dbReference>
<dbReference type="GO" id="GO:0016705">
    <property type="term" value="F:oxidoreductase activity, acting on paired donors, with incorporation or reduction of molecular oxygen"/>
    <property type="evidence" value="ECO:0007669"/>
    <property type="project" value="InterPro"/>
</dbReference>
<evidence type="ECO:0000256" key="6">
    <source>
        <dbReference type="ARBA" id="ARBA00022617"/>
    </source>
</evidence>
<dbReference type="PANTHER" id="PTHR24292">
    <property type="entry name" value="CYTOCHROME P450"/>
    <property type="match status" value="1"/>
</dbReference>
<keyword evidence="10 15" id="KW-0560">Oxidoreductase</keyword>
<keyword evidence="18" id="KW-1185">Reference proteome</keyword>
<evidence type="ECO:0000256" key="2">
    <source>
        <dbReference type="ARBA" id="ARBA00003690"/>
    </source>
</evidence>
<dbReference type="PROSITE" id="PS00086">
    <property type="entry name" value="CYTOCHROME_P450"/>
    <property type="match status" value="1"/>
</dbReference>
<evidence type="ECO:0000313" key="17">
    <source>
        <dbReference type="EMBL" id="KAJ3642928.1"/>
    </source>
</evidence>
<evidence type="ECO:0000256" key="3">
    <source>
        <dbReference type="ARBA" id="ARBA00004174"/>
    </source>
</evidence>
<dbReference type="CDD" id="cd11056">
    <property type="entry name" value="CYP6-like"/>
    <property type="match status" value="1"/>
</dbReference>
<evidence type="ECO:0000256" key="15">
    <source>
        <dbReference type="RuleBase" id="RU000461"/>
    </source>
</evidence>
<reference evidence="17" key="1">
    <citation type="journal article" date="2023" name="G3 (Bethesda)">
        <title>Whole genome assemblies of Zophobas morio and Tenebrio molitor.</title>
        <authorList>
            <person name="Kaur S."/>
            <person name="Stinson S.A."/>
            <person name="diCenzo G.C."/>
        </authorList>
    </citation>
    <scope>NUCLEOTIDE SEQUENCE</scope>
    <source>
        <strain evidence="17">QUZm001</strain>
    </source>
</reference>
<evidence type="ECO:0000256" key="16">
    <source>
        <dbReference type="SAM" id="Phobius"/>
    </source>
</evidence>
<dbReference type="Pfam" id="PF00067">
    <property type="entry name" value="p450"/>
    <property type="match status" value="1"/>
</dbReference>
<keyword evidence="16" id="KW-0812">Transmembrane</keyword>
<dbReference type="PRINTS" id="PR00385">
    <property type="entry name" value="P450"/>
</dbReference>
<name>A0AA38HS51_9CUCU</name>
<evidence type="ECO:0008006" key="19">
    <source>
        <dbReference type="Google" id="ProtNLM"/>
    </source>
</evidence>
<dbReference type="InterPro" id="IPR001128">
    <property type="entry name" value="Cyt_P450"/>
</dbReference>
<dbReference type="PRINTS" id="PR00465">
    <property type="entry name" value="EP450IV"/>
</dbReference>
<comment type="similarity">
    <text evidence="5 15">Belongs to the cytochrome P450 family.</text>
</comment>
<proteinExistence type="inferred from homology"/>
<keyword evidence="16" id="KW-1133">Transmembrane helix</keyword>
<comment type="subcellular location">
    <subcellularLocation>
        <location evidence="4">Endoplasmic reticulum membrane</location>
        <topology evidence="4">Peripheral membrane protein</topology>
    </subcellularLocation>
    <subcellularLocation>
        <location evidence="3">Microsome membrane</location>
        <topology evidence="3">Peripheral membrane protein</topology>
    </subcellularLocation>
</comment>
<dbReference type="InterPro" id="IPR017972">
    <property type="entry name" value="Cyt_P450_CS"/>
</dbReference>